<name>A0ACD1A691_9FIRM</name>
<organism evidence="1 2">
    <name type="scientific">Anoxybacterium hadale</name>
    <dbReference type="NCBI Taxonomy" id="3408580"/>
    <lineage>
        <taxon>Bacteria</taxon>
        <taxon>Bacillati</taxon>
        <taxon>Bacillota</taxon>
        <taxon>Clostridia</taxon>
        <taxon>Peptostreptococcales</taxon>
        <taxon>Anaerovoracaceae</taxon>
        <taxon>Anoxybacterium</taxon>
    </lineage>
</organism>
<proteinExistence type="predicted"/>
<dbReference type="EMBL" id="CP042469">
    <property type="protein sequence ID" value="QOX61924.1"/>
    <property type="molecule type" value="Genomic_DNA"/>
</dbReference>
<sequence length="294" mass="33826">MEWIQAKTILSGYAENNNWFGVNYNMNLYKGCNHGCIYCDSRSDCYRVENFDQVRGKENVLLILERELRSKRKTGVVGTGAMSDPYNPYEKEHQLTRSALELINRHGFGTSIATKSNLIVRDIDLLKKIAEHSPVLVKMTVTTADDSLCRIIEPNVSPSSDRLNAIRRLSEEGIFAGILMMPILPFIEDTEDNIKSIVELAHQSGARFIYPAFGMTLRQNQRDWYYGKLDQLFPGLKEKYLAAYGNAYECRSPRAKELWRCFRSGCDQYGILYRMGDIIRGYKEAYQVDQLSFF</sequence>
<protein>
    <submittedName>
        <fullName evidence="1">Radical SAM protein</fullName>
    </submittedName>
</protein>
<evidence type="ECO:0000313" key="2">
    <source>
        <dbReference type="Proteomes" id="UP000594014"/>
    </source>
</evidence>
<reference evidence="1" key="1">
    <citation type="submission" date="2019-08" db="EMBL/GenBank/DDBJ databases">
        <title>Genome sequence of Clostridiales bacterium MT110.</title>
        <authorList>
            <person name="Cao J."/>
        </authorList>
    </citation>
    <scope>NUCLEOTIDE SEQUENCE</scope>
    <source>
        <strain evidence="1">MT110</strain>
    </source>
</reference>
<dbReference type="Proteomes" id="UP000594014">
    <property type="component" value="Chromosome"/>
</dbReference>
<gene>
    <name evidence="1" type="ORF">FRZ06_00415</name>
</gene>
<keyword evidence="2" id="KW-1185">Reference proteome</keyword>
<evidence type="ECO:0000313" key="1">
    <source>
        <dbReference type="EMBL" id="QOX61924.1"/>
    </source>
</evidence>
<accession>A0ACD1A691</accession>